<dbReference type="GO" id="GO:0016491">
    <property type="term" value="F:oxidoreductase activity"/>
    <property type="evidence" value="ECO:0007669"/>
    <property type="project" value="UniProtKB-KW"/>
</dbReference>
<dbReference type="PANTHER" id="PTHR43673:SF2">
    <property type="entry name" value="NITROREDUCTASE"/>
    <property type="match status" value="1"/>
</dbReference>
<dbReference type="InterPro" id="IPR000415">
    <property type="entry name" value="Nitroreductase-like"/>
</dbReference>
<evidence type="ECO:0000256" key="5">
    <source>
        <dbReference type="ARBA" id="ARBA00023002"/>
    </source>
</evidence>
<organism evidence="7">
    <name type="scientific">hot springs metagenome</name>
    <dbReference type="NCBI Taxonomy" id="433727"/>
    <lineage>
        <taxon>unclassified sequences</taxon>
        <taxon>metagenomes</taxon>
        <taxon>ecological metagenomes</taxon>
    </lineage>
</organism>
<dbReference type="Pfam" id="PF00881">
    <property type="entry name" value="Nitroreductase"/>
    <property type="match status" value="1"/>
</dbReference>
<keyword evidence="5" id="KW-0560">Oxidoreductase</keyword>
<name>A0A5J4L8L2_9ZZZZ</name>
<proteinExistence type="inferred from homology"/>
<evidence type="ECO:0000259" key="6">
    <source>
        <dbReference type="Pfam" id="PF00881"/>
    </source>
</evidence>
<keyword evidence="4" id="KW-0288">FMN</keyword>
<sequence length="209" mass="24200">MDVIQAIKERRSINFFEIGKDISDDKLKELFEIANLSPSSFNLQPWKVVVVRDPERKRVLRQCAFNQPKVEEASVVLIVIADPNAMEENIDRMLDSWQGLGYMKPEMRETYRGMANNLYGSIDSLKRKIFAVKNTSLFAMNLMIAAKGLGLETHPMDGFDEECVKKEFNIPADKIIPMLIAVGYLREGVTLLPRAWRRDIKEFVRYNYY</sequence>
<dbReference type="InterPro" id="IPR029479">
    <property type="entry name" value="Nitroreductase"/>
</dbReference>
<comment type="similarity">
    <text evidence="2">Belongs to the nitroreductase family.</text>
</comment>
<dbReference type="EMBL" id="BLAB01000001">
    <property type="protein sequence ID" value="GER93876.1"/>
    <property type="molecule type" value="Genomic_DNA"/>
</dbReference>
<feature type="domain" description="Nitroreductase" evidence="6">
    <location>
        <begin position="7"/>
        <end position="184"/>
    </location>
</feature>
<dbReference type="Gene3D" id="3.40.109.10">
    <property type="entry name" value="NADH Oxidase"/>
    <property type="match status" value="1"/>
</dbReference>
<evidence type="ECO:0000256" key="4">
    <source>
        <dbReference type="ARBA" id="ARBA00022643"/>
    </source>
</evidence>
<accession>A0A5J4L8L2</accession>
<dbReference type="AlphaFoldDB" id="A0A5J4L8L2"/>
<evidence type="ECO:0000256" key="3">
    <source>
        <dbReference type="ARBA" id="ARBA00022630"/>
    </source>
</evidence>
<dbReference type="SUPFAM" id="SSF55469">
    <property type="entry name" value="FMN-dependent nitroreductase-like"/>
    <property type="match status" value="1"/>
</dbReference>
<keyword evidence="3" id="KW-0285">Flavoprotein</keyword>
<gene>
    <name evidence="7" type="ORF">A45J_1634</name>
</gene>
<dbReference type="CDD" id="cd02137">
    <property type="entry name" value="MhqN-like"/>
    <property type="match status" value="1"/>
</dbReference>
<evidence type="ECO:0000256" key="1">
    <source>
        <dbReference type="ARBA" id="ARBA00001917"/>
    </source>
</evidence>
<protein>
    <submittedName>
        <fullName evidence="7">Nitroreductase family protein</fullName>
    </submittedName>
</protein>
<comment type="cofactor">
    <cofactor evidence="1">
        <name>FMN</name>
        <dbReference type="ChEBI" id="CHEBI:58210"/>
    </cofactor>
</comment>
<reference evidence="7" key="1">
    <citation type="submission" date="2019-10" db="EMBL/GenBank/DDBJ databases">
        <title>Metagenomic sequencing of thiosulfate-disproportionating enrichment culture.</title>
        <authorList>
            <person name="Umezawa K."/>
            <person name="Kojima H."/>
            <person name="Fukui M."/>
        </authorList>
    </citation>
    <scope>NUCLEOTIDE SEQUENCE</scope>
    <source>
        <strain evidence="7">45J</strain>
    </source>
</reference>
<dbReference type="PANTHER" id="PTHR43673">
    <property type="entry name" value="NAD(P)H NITROREDUCTASE YDGI-RELATED"/>
    <property type="match status" value="1"/>
</dbReference>
<comment type="caution">
    <text evidence="7">The sequence shown here is derived from an EMBL/GenBank/DDBJ whole genome shotgun (WGS) entry which is preliminary data.</text>
</comment>
<evidence type="ECO:0000256" key="2">
    <source>
        <dbReference type="ARBA" id="ARBA00007118"/>
    </source>
</evidence>
<evidence type="ECO:0000313" key="7">
    <source>
        <dbReference type="EMBL" id="GER93876.1"/>
    </source>
</evidence>